<organism evidence="2 3">
    <name type="scientific">Candidatus Pelethenecus faecipullorum</name>
    <dbReference type="NCBI Taxonomy" id="2840900"/>
    <lineage>
        <taxon>Bacteria</taxon>
        <taxon>Bacillati</taxon>
        <taxon>Mycoplasmatota</taxon>
        <taxon>Mollicutes</taxon>
        <taxon>Candidatus Pelethenecus</taxon>
    </lineage>
</organism>
<reference evidence="2" key="2">
    <citation type="journal article" date="2021" name="PeerJ">
        <title>Extensive microbial diversity within the chicken gut microbiome revealed by metagenomics and culture.</title>
        <authorList>
            <person name="Gilroy R."/>
            <person name="Ravi A."/>
            <person name="Getino M."/>
            <person name="Pursley I."/>
            <person name="Horton D.L."/>
            <person name="Alikhan N.F."/>
            <person name="Baker D."/>
            <person name="Gharbi K."/>
            <person name="Hall N."/>
            <person name="Watson M."/>
            <person name="Adriaenssens E.M."/>
            <person name="Foster-Nyarko E."/>
            <person name="Jarju S."/>
            <person name="Secka A."/>
            <person name="Antonio M."/>
            <person name="Oren A."/>
            <person name="Chaudhuri R.R."/>
            <person name="La Ragione R."/>
            <person name="Hildebrand F."/>
            <person name="Pallen M.J."/>
        </authorList>
    </citation>
    <scope>NUCLEOTIDE SEQUENCE</scope>
    <source>
        <strain evidence="2">ChiW17-6978</strain>
    </source>
</reference>
<keyword evidence="1" id="KW-0812">Transmembrane</keyword>
<dbReference type="Proteomes" id="UP000886758">
    <property type="component" value="Unassembled WGS sequence"/>
</dbReference>
<evidence type="ECO:0000313" key="2">
    <source>
        <dbReference type="EMBL" id="HIT49758.1"/>
    </source>
</evidence>
<keyword evidence="1" id="KW-0472">Membrane</keyword>
<protein>
    <submittedName>
        <fullName evidence="2">Uncharacterized protein</fullName>
    </submittedName>
</protein>
<dbReference type="EMBL" id="DVLF01000062">
    <property type="protein sequence ID" value="HIT49758.1"/>
    <property type="molecule type" value="Genomic_DNA"/>
</dbReference>
<feature type="transmembrane region" description="Helical" evidence="1">
    <location>
        <begin position="59"/>
        <end position="79"/>
    </location>
</feature>
<accession>A0A9D1KJE0</accession>
<name>A0A9D1KJE0_9MOLU</name>
<evidence type="ECO:0000313" key="3">
    <source>
        <dbReference type="Proteomes" id="UP000886758"/>
    </source>
</evidence>
<comment type="caution">
    <text evidence="2">The sequence shown here is derived from an EMBL/GenBank/DDBJ whole genome shotgun (WGS) entry which is preliminary data.</text>
</comment>
<dbReference type="AlphaFoldDB" id="A0A9D1KJE0"/>
<keyword evidence="1" id="KW-1133">Transmembrane helix</keyword>
<proteinExistence type="predicted"/>
<feature type="transmembrane region" description="Helical" evidence="1">
    <location>
        <begin position="31"/>
        <end position="53"/>
    </location>
</feature>
<evidence type="ECO:0000256" key="1">
    <source>
        <dbReference type="SAM" id="Phobius"/>
    </source>
</evidence>
<sequence>MNLWKNYIAVRKELSTMKTPFKETIVRAMTAFLFALLIVLGPLTLLINCLIFIDLQVWIKIGFAGCFFLICFLTRFFYFQALVMGRRSMRAFYAMDAIVCLLLSLLLLLLLL</sequence>
<reference evidence="2" key="1">
    <citation type="submission" date="2020-10" db="EMBL/GenBank/DDBJ databases">
        <authorList>
            <person name="Gilroy R."/>
        </authorList>
    </citation>
    <scope>NUCLEOTIDE SEQUENCE</scope>
    <source>
        <strain evidence="2">ChiW17-6978</strain>
    </source>
</reference>
<gene>
    <name evidence="2" type="ORF">IAD46_01895</name>
</gene>
<feature type="transmembrane region" description="Helical" evidence="1">
    <location>
        <begin position="91"/>
        <end position="111"/>
    </location>
</feature>